<gene>
    <name evidence="2" type="ORF">Omtje1_10</name>
</gene>
<dbReference type="Proteomes" id="UP000693895">
    <property type="component" value="Segment"/>
</dbReference>
<dbReference type="EMBL" id="MT732445">
    <property type="protein sequence ID" value="QQV90345.1"/>
    <property type="molecule type" value="Genomic_DNA"/>
</dbReference>
<evidence type="ECO:0000313" key="2">
    <source>
        <dbReference type="EMBL" id="QQV90345.1"/>
    </source>
</evidence>
<keyword evidence="1" id="KW-0472">Membrane</keyword>
<accession>A0A8E4ZEL4</accession>
<organism evidence="2 3">
    <name type="scientific">Cellulophaga phage Omtje_1</name>
    <dbReference type="NCBI Taxonomy" id="2745694"/>
    <lineage>
        <taxon>Viruses</taxon>
        <taxon>Viruses incertae sedis</taxon>
        <taxon>Obscuriviridae</taxon>
        <taxon>Omtjevirus</taxon>
        <taxon>Omtjevirus Omtje</taxon>
    </lineage>
</organism>
<feature type="transmembrane region" description="Helical" evidence="1">
    <location>
        <begin position="104"/>
        <end position="122"/>
    </location>
</feature>
<protein>
    <submittedName>
        <fullName evidence="2">Structural protein</fullName>
    </submittedName>
</protein>
<keyword evidence="1" id="KW-0812">Transmembrane</keyword>
<reference evidence="2" key="1">
    <citation type="submission" date="2020-07" db="EMBL/GenBank/DDBJ databases">
        <title>Highly diverse flavobacterial phages as mortality factor during North Sea spring blooms.</title>
        <authorList>
            <person name="Bartlau N."/>
            <person name="Wichels A."/>
            <person name="Krohne G."/>
            <person name="Adriaenssens E.M."/>
            <person name="Heins A."/>
            <person name="Fuchs B.M."/>
            <person name="Amann R."/>
            <person name="Moraru C."/>
        </authorList>
    </citation>
    <scope>NUCLEOTIDE SEQUENCE</scope>
</reference>
<evidence type="ECO:0000313" key="3">
    <source>
        <dbReference type="Proteomes" id="UP000693895"/>
    </source>
</evidence>
<evidence type="ECO:0000256" key="1">
    <source>
        <dbReference type="SAM" id="Phobius"/>
    </source>
</evidence>
<keyword evidence="3" id="KW-1185">Reference proteome</keyword>
<name>A0A8E4ZEL4_9VIRU</name>
<sequence>MGFFKNIFKKKKGGTFFGNLIRGVSSKATGGILGSGAELAKWEAEQAQKEQDAMLKQQIENTSAYKAGSAIGLTAKPYVDGALASPPVENAKKAMILDWLKANWLKIIVPIVLLTGLIIWLFRRKKKGTTNKNGVTYKKAN</sequence>
<keyword evidence="1" id="KW-1133">Transmembrane helix</keyword>
<proteinExistence type="predicted"/>